<evidence type="ECO:0000313" key="1">
    <source>
        <dbReference type="EMBL" id="GLO65378.1"/>
    </source>
</evidence>
<protein>
    <submittedName>
        <fullName evidence="1">Uncharacterized protein</fullName>
    </submittedName>
</protein>
<reference evidence="1 2" key="1">
    <citation type="submission" date="2023-02" db="EMBL/GenBank/DDBJ databases">
        <title>Oceanobacillus kimchii IFOP_LL358 isolated form Alexandrium catenella lab strain.</title>
        <authorList>
            <person name="Gajardo G."/>
            <person name="Ueki S."/>
            <person name="Maruyama F."/>
        </authorList>
    </citation>
    <scope>NUCLEOTIDE SEQUENCE [LARGE SCALE GENOMIC DNA]</scope>
    <source>
        <strain evidence="1 2">IFOP_LL358</strain>
    </source>
</reference>
<accession>A0ABQ5TEV2</accession>
<dbReference type="RefSeq" id="WP_017796066.1">
    <property type="nucleotide sequence ID" value="NZ_BSKO01000001.1"/>
</dbReference>
<comment type="caution">
    <text evidence="1">The sequence shown here is derived from an EMBL/GenBank/DDBJ whole genome shotgun (WGS) entry which is preliminary data.</text>
</comment>
<dbReference type="EMBL" id="BSKO01000001">
    <property type="protein sequence ID" value="GLO65378.1"/>
    <property type="molecule type" value="Genomic_DNA"/>
</dbReference>
<organism evidence="1 2">
    <name type="scientific">Oceanobacillus kimchii</name>
    <dbReference type="NCBI Taxonomy" id="746691"/>
    <lineage>
        <taxon>Bacteria</taxon>
        <taxon>Bacillati</taxon>
        <taxon>Bacillota</taxon>
        <taxon>Bacilli</taxon>
        <taxon>Bacillales</taxon>
        <taxon>Bacillaceae</taxon>
        <taxon>Oceanobacillus</taxon>
    </lineage>
</organism>
<sequence>MIYTVGFDKISGTVPVTKETNIDNMSSESIIVVNANGSKREQWEKDRSFPPALQFKGLLPTCEQKEQIYEFVQKGGTVVSTLPDPDEVIETVMFVEEVDDKQTNEFSNKENDGTTIKGTYSPFDWLFDELNDLAHTAYHYKKSEFNKESSIYVESTVETIAFFIGDLGGRVIFTKRLDPLNFIQTNELQEIINRCVKKDEYNVTTR</sequence>
<name>A0ABQ5TEV2_9BACI</name>
<gene>
    <name evidence="1" type="ORF">MACH08_11620</name>
</gene>
<keyword evidence="2" id="KW-1185">Reference proteome</keyword>
<dbReference type="Proteomes" id="UP001275436">
    <property type="component" value="Unassembled WGS sequence"/>
</dbReference>
<proteinExistence type="predicted"/>
<evidence type="ECO:0000313" key="2">
    <source>
        <dbReference type="Proteomes" id="UP001275436"/>
    </source>
</evidence>